<dbReference type="EMBL" id="MTBC01000007">
    <property type="protein sequence ID" value="OQD42261.1"/>
    <property type="molecule type" value="Genomic_DNA"/>
</dbReference>
<gene>
    <name evidence="1" type="ORF">BUL40_10840</name>
</gene>
<dbReference type="AlphaFoldDB" id="A0A1V6LPZ7"/>
<sequence length="68" mass="8075">MNNTNYESLEQIRQDLKVLRLKKEINLEMLKSSRKDFEDLMQPLNLANRILGPVKKIFIAYLLKKVVK</sequence>
<comment type="caution">
    <text evidence="1">The sequence shown here is derived from an EMBL/GenBank/DDBJ whole genome shotgun (WGS) entry which is preliminary data.</text>
</comment>
<name>A0A1V6LPZ7_9FLAO</name>
<organism evidence="1 2">
    <name type="scientific">Croceivirga radicis</name>
    <dbReference type="NCBI Taxonomy" id="1929488"/>
    <lineage>
        <taxon>Bacteria</taxon>
        <taxon>Pseudomonadati</taxon>
        <taxon>Bacteroidota</taxon>
        <taxon>Flavobacteriia</taxon>
        <taxon>Flavobacteriales</taxon>
        <taxon>Flavobacteriaceae</taxon>
        <taxon>Croceivirga</taxon>
    </lineage>
</organism>
<accession>A0A1V6LPZ7</accession>
<keyword evidence="2" id="KW-1185">Reference proteome</keyword>
<evidence type="ECO:0000313" key="2">
    <source>
        <dbReference type="Proteomes" id="UP000191680"/>
    </source>
</evidence>
<dbReference type="OrthoDB" id="1449018at2"/>
<evidence type="ECO:0000313" key="1">
    <source>
        <dbReference type="EMBL" id="OQD42261.1"/>
    </source>
</evidence>
<dbReference type="Proteomes" id="UP000191680">
    <property type="component" value="Unassembled WGS sequence"/>
</dbReference>
<reference evidence="1 2" key="1">
    <citation type="submission" date="2016-12" db="EMBL/GenBank/DDBJ databases">
        <authorList>
            <person name="Song W.-J."/>
            <person name="Kurnit D.M."/>
        </authorList>
    </citation>
    <scope>NUCLEOTIDE SEQUENCE [LARGE SCALE GENOMIC DNA]</scope>
    <source>
        <strain evidence="1 2">HSG9</strain>
    </source>
</reference>
<dbReference type="RefSeq" id="WP_010520194.1">
    <property type="nucleotide sequence ID" value="NZ_AFOE01000059.1"/>
</dbReference>
<protein>
    <recommendedName>
        <fullName evidence="3">Glutaminyl-tRNA synthetase</fullName>
    </recommendedName>
</protein>
<proteinExistence type="predicted"/>
<evidence type="ECO:0008006" key="3">
    <source>
        <dbReference type="Google" id="ProtNLM"/>
    </source>
</evidence>